<protein>
    <submittedName>
        <fullName evidence="10">Cytochrome P450 like protein</fullName>
    </submittedName>
</protein>
<dbReference type="OrthoDB" id="1844152at2759"/>
<dbReference type="Proteomes" id="UP000033647">
    <property type="component" value="Unassembled WGS sequence"/>
</dbReference>
<dbReference type="CDD" id="cd11041">
    <property type="entry name" value="CYP503A1-like"/>
    <property type="match status" value="1"/>
</dbReference>
<keyword evidence="9" id="KW-1133">Transmembrane helix</keyword>
<evidence type="ECO:0000313" key="10">
    <source>
        <dbReference type="EMBL" id="KJX93330.1"/>
    </source>
</evidence>
<evidence type="ECO:0000313" key="11">
    <source>
        <dbReference type="Proteomes" id="UP000033647"/>
    </source>
</evidence>
<dbReference type="Gene3D" id="1.10.630.10">
    <property type="entry name" value="Cytochrome P450"/>
    <property type="match status" value="1"/>
</dbReference>
<dbReference type="PANTHER" id="PTHR46206">
    <property type="entry name" value="CYTOCHROME P450"/>
    <property type="match status" value="1"/>
</dbReference>
<evidence type="ECO:0000256" key="6">
    <source>
        <dbReference type="ARBA" id="ARBA00023004"/>
    </source>
</evidence>
<keyword evidence="7 8" id="KW-0503">Monooxygenase</keyword>
<dbReference type="PANTHER" id="PTHR46206:SF1">
    <property type="entry name" value="P450, PUTATIVE (EUROFUNG)-RELATED"/>
    <property type="match status" value="1"/>
</dbReference>
<dbReference type="Pfam" id="PF00067">
    <property type="entry name" value="p450"/>
    <property type="match status" value="1"/>
</dbReference>
<sequence>MTVTSITYTAAIAMLAFILFSAFPRKDSYPELTAFWGSQRWVGVRQQWASTFRAQLRTLRNTRQMITEGYEKYAKRRLPFVLPQLNMPSLLLLPVDDLAEVLRLPEHKVDHFEPNLNAPGVKYTLGPDFTVGPHVDFIRQELTRGLPRVVGVLGAELDDALERTWPLADLTDWQPFKAYPASLSIICQVLNRVFCGPELCRDPRFLKEIQRHSKSVFTAATVLQLLPQACRPILAPIFAYYRRKHFLACKKYMLPVIRKRLSSTDEASDALGTLVQASFHEATNDTSATLDEDAIVRYILLLNLLALFTTSMAGTYTLFNLFGSPTKDALVDGLRDECTRRLPPSSEEIRCDHLESLLRIDSTIRESLRVSPLVDVGTKRLVVQDVNLRSGLRIPAGVCIASPVYQIHVDPKFYPEQPETFDAFRFSRPLEVESCVDDDGALWQKETPNEALPLTATRTDFLSFGYGRHGCPGRFFASHVLKLMLAKIIMRYDVEVRGVAPHVKQISVGNRPVEDVEVWIRKRRGI</sequence>
<accession>A0A0F4GAT4</accession>
<keyword evidence="6 8" id="KW-0408">Iron</keyword>
<keyword evidence="11" id="KW-1185">Reference proteome</keyword>
<dbReference type="InterPro" id="IPR017972">
    <property type="entry name" value="Cyt_P450_CS"/>
</dbReference>
<dbReference type="InterPro" id="IPR001128">
    <property type="entry name" value="Cyt_P450"/>
</dbReference>
<feature type="transmembrane region" description="Helical" evidence="9">
    <location>
        <begin position="6"/>
        <end position="23"/>
    </location>
</feature>
<reference evidence="10 11" key="1">
    <citation type="submission" date="2015-03" db="EMBL/GenBank/DDBJ databases">
        <title>RNA-seq based gene annotation and comparative genomics of four Zymoseptoria species reveal species-specific pathogenicity related genes and transposable element activity.</title>
        <authorList>
            <person name="Grandaubert J."/>
            <person name="Bhattacharyya A."/>
            <person name="Stukenbrock E.H."/>
        </authorList>
    </citation>
    <scope>NUCLEOTIDE SEQUENCE [LARGE SCALE GENOMIC DNA]</scope>
    <source>
        <strain evidence="10 11">Zb18110</strain>
    </source>
</reference>
<keyword evidence="9" id="KW-0812">Transmembrane</keyword>
<evidence type="ECO:0000256" key="9">
    <source>
        <dbReference type="SAM" id="Phobius"/>
    </source>
</evidence>
<evidence type="ECO:0000256" key="4">
    <source>
        <dbReference type="ARBA" id="ARBA00022723"/>
    </source>
</evidence>
<dbReference type="GO" id="GO:0004497">
    <property type="term" value="F:monooxygenase activity"/>
    <property type="evidence" value="ECO:0007669"/>
    <property type="project" value="UniProtKB-KW"/>
</dbReference>
<organism evidence="10 11">
    <name type="scientific">Zymoseptoria brevis</name>
    <dbReference type="NCBI Taxonomy" id="1047168"/>
    <lineage>
        <taxon>Eukaryota</taxon>
        <taxon>Fungi</taxon>
        <taxon>Dikarya</taxon>
        <taxon>Ascomycota</taxon>
        <taxon>Pezizomycotina</taxon>
        <taxon>Dothideomycetes</taxon>
        <taxon>Dothideomycetidae</taxon>
        <taxon>Mycosphaerellales</taxon>
        <taxon>Mycosphaerellaceae</taxon>
        <taxon>Zymoseptoria</taxon>
    </lineage>
</organism>
<name>A0A0F4GAT4_9PEZI</name>
<evidence type="ECO:0000256" key="8">
    <source>
        <dbReference type="RuleBase" id="RU000461"/>
    </source>
</evidence>
<feature type="transmembrane region" description="Helical" evidence="9">
    <location>
        <begin position="298"/>
        <end position="319"/>
    </location>
</feature>
<dbReference type="GO" id="GO:0016705">
    <property type="term" value="F:oxidoreductase activity, acting on paired donors, with incorporation or reduction of molecular oxygen"/>
    <property type="evidence" value="ECO:0007669"/>
    <property type="project" value="InterPro"/>
</dbReference>
<dbReference type="GO" id="GO:0005506">
    <property type="term" value="F:iron ion binding"/>
    <property type="evidence" value="ECO:0007669"/>
    <property type="project" value="InterPro"/>
</dbReference>
<dbReference type="GO" id="GO:0020037">
    <property type="term" value="F:heme binding"/>
    <property type="evidence" value="ECO:0007669"/>
    <property type="project" value="InterPro"/>
</dbReference>
<gene>
    <name evidence="10" type="ORF">TI39_contig4335g00003</name>
</gene>
<keyword evidence="3 8" id="KW-0349">Heme</keyword>
<dbReference type="PROSITE" id="PS00086">
    <property type="entry name" value="CYTOCHROME_P450"/>
    <property type="match status" value="1"/>
</dbReference>
<evidence type="ECO:0000256" key="1">
    <source>
        <dbReference type="ARBA" id="ARBA00001971"/>
    </source>
</evidence>
<evidence type="ECO:0000256" key="3">
    <source>
        <dbReference type="ARBA" id="ARBA00022617"/>
    </source>
</evidence>
<keyword evidence="9" id="KW-0472">Membrane</keyword>
<comment type="cofactor">
    <cofactor evidence="1">
        <name>heme</name>
        <dbReference type="ChEBI" id="CHEBI:30413"/>
    </cofactor>
</comment>
<proteinExistence type="inferred from homology"/>
<evidence type="ECO:0000256" key="7">
    <source>
        <dbReference type="ARBA" id="ARBA00023033"/>
    </source>
</evidence>
<evidence type="ECO:0000256" key="2">
    <source>
        <dbReference type="ARBA" id="ARBA00010617"/>
    </source>
</evidence>
<comment type="similarity">
    <text evidence="2 8">Belongs to the cytochrome P450 family.</text>
</comment>
<dbReference type="EMBL" id="LAFY01004294">
    <property type="protein sequence ID" value="KJX93330.1"/>
    <property type="molecule type" value="Genomic_DNA"/>
</dbReference>
<keyword evidence="5 8" id="KW-0560">Oxidoreductase</keyword>
<keyword evidence="4 8" id="KW-0479">Metal-binding</keyword>
<comment type="caution">
    <text evidence="10">The sequence shown here is derived from an EMBL/GenBank/DDBJ whole genome shotgun (WGS) entry which is preliminary data.</text>
</comment>
<dbReference type="STRING" id="1047168.A0A0F4GAT4"/>
<dbReference type="SUPFAM" id="SSF48264">
    <property type="entry name" value="Cytochrome P450"/>
    <property type="match status" value="1"/>
</dbReference>
<evidence type="ECO:0000256" key="5">
    <source>
        <dbReference type="ARBA" id="ARBA00023002"/>
    </source>
</evidence>
<dbReference type="InterPro" id="IPR036396">
    <property type="entry name" value="Cyt_P450_sf"/>
</dbReference>
<dbReference type="AlphaFoldDB" id="A0A0F4GAT4"/>